<dbReference type="Proteomes" id="UP000284495">
    <property type="component" value="Unassembled WGS sequence"/>
</dbReference>
<evidence type="ECO:0000313" key="1">
    <source>
        <dbReference type="EMBL" id="RHL33598.1"/>
    </source>
</evidence>
<dbReference type="EMBL" id="QROO01000034">
    <property type="protein sequence ID" value="RHL33598.1"/>
    <property type="molecule type" value="Genomic_DNA"/>
</dbReference>
<name>A0A415KBG0_9BACE</name>
<organism evidence="1 2">
    <name type="scientific">Bacteroides xylanisolvens</name>
    <dbReference type="NCBI Taxonomy" id="371601"/>
    <lineage>
        <taxon>Bacteria</taxon>
        <taxon>Pseudomonadati</taxon>
        <taxon>Bacteroidota</taxon>
        <taxon>Bacteroidia</taxon>
        <taxon>Bacteroidales</taxon>
        <taxon>Bacteroidaceae</taxon>
        <taxon>Bacteroides</taxon>
    </lineage>
</organism>
<gene>
    <name evidence="1" type="ORF">DW027_21300</name>
</gene>
<reference evidence="1 2" key="1">
    <citation type="submission" date="2018-08" db="EMBL/GenBank/DDBJ databases">
        <title>A genome reference for cultivated species of the human gut microbiota.</title>
        <authorList>
            <person name="Zou Y."/>
            <person name="Xue W."/>
            <person name="Luo G."/>
        </authorList>
    </citation>
    <scope>NUCLEOTIDE SEQUENCE [LARGE SCALE GENOMIC DNA]</scope>
    <source>
        <strain evidence="1 2">AF38-2</strain>
    </source>
</reference>
<comment type="caution">
    <text evidence="1">The sequence shown here is derived from an EMBL/GenBank/DDBJ whole genome shotgun (WGS) entry which is preliminary data.</text>
</comment>
<proteinExistence type="predicted"/>
<protein>
    <submittedName>
        <fullName evidence="1">Uncharacterized protein</fullName>
    </submittedName>
</protein>
<dbReference type="AlphaFoldDB" id="A0A415KBG0"/>
<sequence length="77" mass="8976">MTDPNNPNEELFWYILLKKLFAQAFPKTFQLSLAVLTQLAQQISQHSIYYLKTHSLNSFLFIVIKDIKLYSTAIKPV</sequence>
<evidence type="ECO:0000313" key="2">
    <source>
        <dbReference type="Proteomes" id="UP000284495"/>
    </source>
</evidence>
<accession>A0A415KBG0</accession>